<dbReference type="EMBL" id="KN832893">
    <property type="protein sequence ID" value="KIM93787.1"/>
    <property type="molecule type" value="Genomic_DNA"/>
</dbReference>
<dbReference type="PANTHER" id="PTHR47338:SF9">
    <property type="entry name" value="ZN(II)2CYS6 TRANSCRIPTION FACTOR (EUROFUNG)"/>
    <property type="match status" value="1"/>
</dbReference>
<comment type="subcellular location">
    <subcellularLocation>
        <location evidence="1">Nucleus</location>
    </subcellularLocation>
</comment>
<dbReference type="PROSITE" id="PS50048">
    <property type="entry name" value="ZN2_CY6_FUNGAL_2"/>
    <property type="match status" value="1"/>
</dbReference>
<evidence type="ECO:0000256" key="2">
    <source>
        <dbReference type="ARBA" id="ARBA00022723"/>
    </source>
</evidence>
<dbReference type="InterPro" id="IPR007219">
    <property type="entry name" value="XnlR_reg_dom"/>
</dbReference>
<feature type="compositionally biased region" description="Polar residues" evidence="6">
    <location>
        <begin position="567"/>
        <end position="579"/>
    </location>
</feature>
<evidence type="ECO:0000256" key="4">
    <source>
        <dbReference type="ARBA" id="ARBA00023163"/>
    </source>
</evidence>
<dbReference type="SUPFAM" id="SSF57701">
    <property type="entry name" value="Zn2/Cys6 DNA-binding domain"/>
    <property type="match status" value="1"/>
</dbReference>
<dbReference type="HOGENOM" id="CLU_015161_3_0_1"/>
<evidence type="ECO:0000313" key="8">
    <source>
        <dbReference type="EMBL" id="KIM93787.1"/>
    </source>
</evidence>
<keyword evidence="2" id="KW-0479">Metal-binding</keyword>
<protein>
    <recommendedName>
        <fullName evidence="7">Zn(2)-C6 fungal-type domain-containing protein</fullName>
    </recommendedName>
</protein>
<dbReference type="InParanoid" id="A0A0C3CVQ0"/>
<dbReference type="CDD" id="cd12148">
    <property type="entry name" value="fungal_TF_MHR"/>
    <property type="match status" value="1"/>
</dbReference>
<dbReference type="CDD" id="cd00067">
    <property type="entry name" value="GAL4"/>
    <property type="match status" value="1"/>
</dbReference>
<dbReference type="AlphaFoldDB" id="A0A0C3CVQ0"/>
<dbReference type="Proteomes" id="UP000054321">
    <property type="component" value="Unassembled WGS sequence"/>
</dbReference>
<dbReference type="GO" id="GO:0000981">
    <property type="term" value="F:DNA-binding transcription factor activity, RNA polymerase II-specific"/>
    <property type="evidence" value="ECO:0007669"/>
    <property type="project" value="InterPro"/>
</dbReference>
<dbReference type="OrthoDB" id="2943660at2759"/>
<keyword evidence="4" id="KW-0804">Transcription</keyword>
<dbReference type="GO" id="GO:0008270">
    <property type="term" value="F:zinc ion binding"/>
    <property type="evidence" value="ECO:0007669"/>
    <property type="project" value="InterPro"/>
</dbReference>
<evidence type="ECO:0000256" key="3">
    <source>
        <dbReference type="ARBA" id="ARBA00023015"/>
    </source>
</evidence>
<evidence type="ECO:0000256" key="1">
    <source>
        <dbReference type="ARBA" id="ARBA00004123"/>
    </source>
</evidence>
<dbReference type="GO" id="GO:0005634">
    <property type="term" value="C:nucleus"/>
    <property type="evidence" value="ECO:0007669"/>
    <property type="project" value="UniProtKB-SubCell"/>
</dbReference>
<sequence>MPPERTPKRTRQACELCRRKKSKCPGEKPECSGCTRLGHECVYTCEYPYTFETECEPAGGKQSSSVCFPVVSSSLPPWESIDAAGALYLLHCDCQPLPLFYRDNFLISLRSREPEVLFSILALTARFSDLEYASAVKCTNVYMEQARRLVTRNIFEGNVRLSTLQSLCLLNIIDFTSGNTHRASLSNCLAMDLARSAGLPSENYTTTHDNELTKEERRRCFWSIVLCKRLHGAKFSSLDLSVESDFPCYPKSTEQPLLPSSCNLETDAIFIDESHSPKDAGIIAYMLQLTEVWFKTTQYAQRHGKPSQIPPWSSQSEYSTIASQQMEFETKFPCKHRFKLGKFNERTSQELNSNRSYWGPWLFIQFLYHTNICLLNHPLLLSLRLRNFRSCIPEMFLQQTSDLISSHATWVVRFIDMLESKAYKASDPFLGHCTAIIATIHLQRAYTDANLSKREEKKIEFTKCLNFIHLMGEQWPHMAEKLQHLETVVSTTNSACNQSPQVPTRGMLINLGCFWEILEYCAASAKPPAAQNLISPELYTSLDSLNDEVSLTTPLPDTFRLDDYNNREPNSSNSVSTPSGELAAAAIAVPEMRNQNQTRISNIFPEAAVGADWVMGLNNFSEDELAVLADNFFDVGNPNPNGNEATGWWTLGNL</sequence>
<dbReference type="Pfam" id="PF04082">
    <property type="entry name" value="Fungal_trans"/>
    <property type="match status" value="1"/>
</dbReference>
<dbReference type="PROSITE" id="PS00463">
    <property type="entry name" value="ZN2_CY6_FUNGAL_1"/>
    <property type="match status" value="1"/>
</dbReference>
<dbReference type="SMART" id="SM00066">
    <property type="entry name" value="GAL4"/>
    <property type="match status" value="1"/>
</dbReference>
<keyword evidence="9" id="KW-1185">Reference proteome</keyword>
<reference evidence="8 9" key="1">
    <citation type="submission" date="2014-04" db="EMBL/GenBank/DDBJ databases">
        <authorList>
            <consortium name="DOE Joint Genome Institute"/>
            <person name="Kuo A."/>
            <person name="Martino E."/>
            <person name="Perotto S."/>
            <person name="Kohler A."/>
            <person name="Nagy L.G."/>
            <person name="Floudas D."/>
            <person name="Copeland A."/>
            <person name="Barry K.W."/>
            <person name="Cichocki N."/>
            <person name="Veneault-Fourrey C."/>
            <person name="LaButti K."/>
            <person name="Lindquist E.A."/>
            <person name="Lipzen A."/>
            <person name="Lundell T."/>
            <person name="Morin E."/>
            <person name="Murat C."/>
            <person name="Sun H."/>
            <person name="Tunlid A."/>
            <person name="Henrissat B."/>
            <person name="Grigoriev I.V."/>
            <person name="Hibbett D.S."/>
            <person name="Martin F."/>
            <person name="Nordberg H.P."/>
            <person name="Cantor M.N."/>
            <person name="Hua S.X."/>
        </authorList>
    </citation>
    <scope>NUCLEOTIDE SEQUENCE [LARGE SCALE GENOMIC DNA]</scope>
    <source>
        <strain evidence="8 9">Zn</strain>
    </source>
</reference>
<evidence type="ECO:0000313" key="9">
    <source>
        <dbReference type="Proteomes" id="UP000054321"/>
    </source>
</evidence>
<accession>A0A0C3CVQ0</accession>
<dbReference type="Pfam" id="PF00172">
    <property type="entry name" value="Zn_clus"/>
    <property type="match status" value="1"/>
</dbReference>
<keyword evidence="5" id="KW-0539">Nucleus</keyword>
<dbReference type="InterPro" id="IPR001138">
    <property type="entry name" value="Zn2Cys6_DnaBD"/>
</dbReference>
<evidence type="ECO:0000259" key="7">
    <source>
        <dbReference type="PROSITE" id="PS50048"/>
    </source>
</evidence>
<keyword evidence="3" id="KW-0805">Transcription regulation</keyword>
<evidence type="ECO:0000256" key="5">
    <source>
        <dbReference type="ARBA" id="ARBA00023242"/>
    </source>
</evidence>
<proteinExistence type="predicted"/>
<dbReference type="InterPro" id="IPR050815">
    <property type="entry name" value="TF_fung"/>
</dbReference>
<dbReference type="STRING" id="913774.A0A0C3CVQ0"/>
<evidence type="ECO:0000256" key="6">
    <source>
        <dbReference type="SAM" id="MobiDB-lite"/>
    </source>
</evidence>
<dbReference type="GO" id="GO:0003677">
    <property type="term" value="F:DNA binding"/>
    <property type="evidence" value="ECO:0007669"/>
    <property type="project" value="InterPro"/>
</dbReference>
<gene>
    <name evidence="8" type="ORF">OIDMADRAFT_106891</name>
</gene>
<dbReference type="GO" id="GO:0006351">
    <property type="term" value="P:DNA-templated transcription"/>
    <property type="evidence" value="ECO:0007669"/>
    <property type="project" value="InterPro"/>
</dbReference>
<dbReference type="PANTHER" id="PTHR47338">
    <property type="entry name" value="ZN(II)2CYS6 TRANSCRIPTION FACTOR (EUROFUNG)-RELATED"/>
    <property type="match status" value="1"/>
</dbReference>
<feature type="region of interest" description="Disordered" evidence="6">
    <location>
        <begin position="560"/>
        <end position="579"/>
    </location>
</feature>
<name>A0A0C3CVQ0_OIDMZ</name>
<reference evidence="9" key="2">
    <citation type="submission" date="2015-01" db="EMBL/GenBank/DDBJ databases">
        <title>Evolutionary Origins and Diversification of the Mycorrhizal Mutualists.</title>
        <authorList>
            <consortium name="DOE Joint Genome Institute"/>
            <consortium name="Mycorrhizal Genomics Consortium"/>
            <person name="Kohler A."/>
            <person name="Kuo A."/>
            <person name="Nagy L.G."/>
            <person name="Floudas D."/>
            <person name="Copeland A."/>
            <person name="Barry K.W."/>
            <person name="Cichocki N."/>
            <person name="Veneault-Fourrey C."/>
            <person name="LaButti K."/>
            <person name="Lindquist E.A."/>
            <person name="Lipzen A."/>
            <person name="Lundell T."/>
            <person name="Morin E."/>
            <person name="Murat C."/>
            <person name="Riley R."/>
            <person name="Ohm R."/>
            <person name="Sun H."/>
            <person name="Tunlid A."/>
            <person name="Henrissat B."/>
            <person name="Grigoriev I.V."/>
            <person name="Hibbett D.S."/>
            <person name="Martin F."/>
        </authorList>
    </citation>
    <scope>NUCLEOTIDE SEQUENCE [LARGE SCALE GENOMIC DNA]</scope>
    <source>
        <strain evidence="9">Zn</strain>
    </source>
</reference>
<dbReference type="Gene3D" id="4.10.240.10">
    <property type="entry name" value="Zn(2)-C6 fungal-type DNA-binding domain"/>
    <property type="match status" value="1"/>
</dbReference>
<organism evidence="8 9">
    <name type="scientific">Oidiodendron maius (strain Zn)</name>
    <dbReference type="NCBI Taxonomy" id="913774"/>
    <lineage>
        <taxon>Eukaryota</taxon>
        <taxon>Fungi</taxon>
        <taxon>Dikarya</taxon>
        <taxon>Ascomycota</taxon>
        <taxon>Pezizomycotina</taxon>
        <taxon>Leotiomycetes</taxon>
        <taxon>Leotiomycetes incertae sedis</taxon>
        <taxon>Myxotrichaceae</taxon>
        <taxon>Oidiodendron</taxon>
    </lineage>
</organism>
<dbReference type="InterPro" id="IPR036864">
    <property type="entry name" value="Zn2-C6_fun-type_DNA-bd_sf"/>
</dbReference>
<feature type="domain" description="Zn(2)-C6 fungal-type" evidence="7">
    <location>
        <begin position="13"/>
        <end position="43"/>
    </location>
</feature>